<dbReference type="RefSeq" id="WP_184751099.1">
    <property type="nucleotide sequence ID" value="NZ_BAAAJR010000005.1"/>
</dbReference>
<dbReference type="InterPro" id="IPR029044">
    <property type="entry name" value="Nucleotide-diphossugar_trans"/>
</dbReference>
<proteinExistence type="predicted"/>
<sequence>MSAGVTVAVVAKECRPGRVKTRLTPPLSPEQAATVAEAALQDTLSTLTALPAARRVLFWDGPARKTPDAAAWETIAQPGGDLDERLAFLFDAVTGPTLLVGMDTPQIDALILEAPLTAWPDQVDAWFGPAADGGFWALGLREPDGALVRGTAMSRADTGAEQLTRLLSAGLRVRFLEELTDVDDAASAASVADQAPESRFARAWRAAALELRS</sequence>
<reference evidence="1 2" key="1">
    <citation type="submission" date="2020-08" db="EMBL/GenBank/DDBJ databases">
        <title>Sequencing the genomes of 1000 actinobacteria strains.</title>
        <authorList>
            <person name="Klenk H.-P."/>
        </authorList>
    </citation>
    <scope>NUCLEOTIDE SEQUENCE [LARGE SCALE GENOMIC DNA]</scope>
    <source>
        <strain evidence="1 2">DSM 12511</strain>
    </source>
</reference>
<dbReference type="SUPFAM" id="SSF53448">
    <property type="entry name" value="Nucleotide-diphospho-sugar transferases"/>
    <property type="match status" value="1"/>
</dbReference>
<dbReference type="AlphaFoldDB" id="A0A7X0FQS4"/>
<keyword evidence="1" id="KW-0808">Transferase</keyword>
<organism evidence="1 2">
    <name type="scientific">Microbacterium thalassium</name>
    <dbReference type="NCBI Taxonomy" id="362649"/>
    <lineage>
        <taxon>Bacteria</taxon>
        <taxon>Bacillati</taxon>
        <taxon>Actinomycetota</taxon>
        <taxon>Actinomycetes</taxon>
        <taxon>Micrococcales</taxon>
        <taxon>Microbacteriaceae</taxon>
        <taxon>Microbacterium</taxon>
    </lineage>
</organism>
<dbReference type="Proteomes" id="UP000537775">
    <property type="component" value="Unassembled WGS sequence"/>
</dbReference>
<dbReference type="GO" id="GO:0016740">
    <property type="term" value="F:transferase activity"/>
    <property type="evidence" value="ECO:0007669"/>
    <property type="project" value="UniProtKB-KW"/>
</dbReference>
<evidence type="ECO:0000313" key="1">
    <source>
        <dbReference type="EMBL" id="MBB6391989.1"/>
    </source>
</evidence>
<gene>
    <name evidence="1" type="ORF">HD594_002302</name>
</gene>
<accession>A0A7X0FQS4</accession>
<dbReference type="PANTHER" id="PTHR36529">
    <property type="entry name" value="SLL1095 PROTEIN"/>
    <property type="match status" value="1"/>
</dbReference>
<dbReference type="InterPro" id="IPR018641">
    <property type="entry name" value="Trfase_1_rSAM/seldom-assoc"/>
</dbReference>
<dbReference type="EMBL" id="JACHML010000001">
    <property type="protein sequence ID" value="MBB6391989.1"/>
    <property type="molecule type" value="Genomic_DNA"/>
</dbReference>
<keyword evidence="2" id="KW-1185">Reference proteome</keyword>
<name>A0A7X0FQS4_9MICO</name>
<dbReference type="Gene3D" id="3.90.550.10">
    <property type="entry name" value="Spore Coat Polysaccharide Biosynthesis Protein SpsA, Chain A"/>
    <property type="match status" value="1"/>
</dbReference>
<comment type="caution">
    <text evidence="1">The sequence shown here is derived from an EMBL/GenBank/DDBJ whole genome shotgun (WGS) entry which is preliminary data.</text>
</comment>
<evidence type="ECO:0000313" key="2">
    <source>
        <dbReference type="Proteomes" id="UP000537775"/>
    </source>
</evidence>
<dbReference type="PANTHER" id="PTHR36529:SF1">
    <property type="entry name" value="GLYCOSYLTRANSFERASE"/>
    <property type="match status" value="1"/>
</dbReference>
<dbReference type="Pfam" id="PF09837">
    <property type="entry name" value="DUF2064"/>
    <property type="match status" value="1"/>
</dbReference>
<protein>
    <submittedName>
        <fullName evidence="1">Glycosyltransferase A (GT-A) superfamily protein (DUF2064 family)</fullName>
    </submittedName>
</protein>